<protein>
    <submittedName>
        <fullName evidence="2">Uncharacterized protein</fullName>
    </submittedName>
</protein>
<dbReference type="AlphaFoldDB" id="A0A915K4I2"/>
<sequence>QFFSYFPVIEAALAGGGTTPPPPRIPIGWTLIDTLITFGQFVSQSGDLFDVIFTVGFQQLISIARTSGSSA</sequence>
<dbReference type="Proteomes" id="UP000887565">
    <property type="component" value="Unplaced"/>
</dbReference>
<reference evidence="2" key="1">
    <citation type="submission" date="2022-11" db="UniProtKB">
        <authorList>
            <consortium name="WormBaseParasite"/>
        </authorList>
    </citation>
    <scope>IDENTIFICATION</scope>
</reference>
<accession>A0A915K4I2</accession>
<keyword evidence="1" id="KW-1185">Reference proteome</keyword>
<evidence type="ECO:0000313" key="1">
    <source>
        <dbReference type="Proteomes" id="UP000887565"/>
    </source>
</evidence>
<proteinExistence type="predicted"/>
<name>A0A915K4I2_ROMCU</name>
<evidence type="ECO:0000313" key="2">
    <source>
        <dbReference type="WBParaSite" id="nRc.2.0.1.t33670-RA"/>
    </source>
</evidence>
<organism evidence="1 2">
    <name type="scientific">Romanomermis culicivorax</name>
    <name type="common">Nematode worm</name>
    <dbReference type="NCBI Taxonomy" id="13658"/>
    <lineage>
        <taxon>Eukaryota</taxon>
        <taxon>Metazoa</taxon>
        <taxon>Ecdysozoa</taxon>
        <taxon>Nematoda</taxon>
        <taxon>Enoplea</taxon>
        <taxon>Dorylaimia</taxon>
        <taxon>Mermithida</taxon>
        <taxon>Mermithoidea</taxon>
        <taxon>Mermithidae</taxon>
        <taxon>Romanomermis</taxon>
    </lineage>
</organism>
<dbReference type="WBParaSite" id="nRc.2.0.1.t33670-RA">
    <property type="protein sequence ID" value="nRc.2.0.1.t33670-RA"/>
    <property type="gene ID" value="nRc.2.0.1.g33670"/>
</dbReference>